<feature type="domain" description="GIY-YIG" evidence="2">
    <location>
        <begin position="12"/>
        <end position="91"/>
    </location>
</feature>
<reference evidence="3 4" key="1">
    <citation type="submission" date="2020-08" db="EMBL/GenBank/DDBJ databases">
        <title>A Genomic Blueprint of the Chicken Gut Microbiome.</title>
        <authorList>
            <person name="Gilroy R."/>
            <person name="Ravi A."/>
            <person name="Getino M."/>
            <person name="Pursley I."/>
            <person name="Horton D.L."/>
            <person name="Alikhan N.-F."/>
            <person name="Baker D."/>
            <person name="Gharbi K."/>
            <person name="Hall N."/>
            <person name="Watson M."/>
            <person name="Adriaenssens E.M."/>
            <person name="Foster-Nyarko E."/>
            <person name="Jarju S."/>
            <person name="Secka A."/>
            <person name="Antonio M."/>
            <person name="Oren A."/>
            <person name="Chaudhuri R."/>
            <person name="La Ragione R.M."/>
            <person name="Hildebrand F."/>
            <person name="Pallen M.J."/>
        </authorList>
    </citation>
    <scope>NUCLEOTIDE SEQUENCE [LARGE SCALE GENOMIC DNA]</scope>
    <source>
        <strain evidence="3 4">Sa3CVN1</strain>
    </source>
</reference>
<name>A0ABR8PUR6_9CLOT</name>
<dbReference type="InterPro" id="IPR047296">
    <property type="entry name" value="GIY-YIG_UvrC_Cho"/>
</dbReference>
<dbReference type="PROSITE" id="PS50151">
    <property type="entry name" value="UVR"/>
    <property type="match status" value="1"/>
</dbReference>
<evidence type="ECO:0000313" key="4">
    <source>
        <dbReference type="Proteomes" id="UP000627781"/>
    </source>
</evidence>
<dbReference type="Pfam" id="PF02151">
    <property type="entry name" value="UVR"/>
    <property type="match status" value="1"/>
</dbReference>
<protein>
    <submittedName>
        <fullName evidence="3">GIY-YIG nuclease family protein</fullName>
    </submittedName>
</protein>
<dbReference type="EMBL" id="JACSRA010000016">
    <property type="protein sequence ID" value="MBD7911916.1"/>
    <property type="molecule type" value="Genomic_DNA"/>
</dbReference>
<evidence type="ECO:0000259" key="1">
    <source>
        <dbReference type="PROSITE" id="PS50151"/>
    </source>
</evidence>
<dbReference type="Gene3D" id="3.40.1440.10">
    <property type="entry name" value="GIY-YIG endonuclease"/>
    <property type="match status" value="1"/>
</dbReference>
<dbReference type="SUPFAM" id="SSF82771">
    <property type="entry name" value="GIY-YIG endonuclease"/>
    <property type="match status" value="1"/>
</dbReference>
<organism evidence="3 4">
    <name type="scientific">Clostridium cibarium</name>
    <dbReference type="NCBI Taxonomy" id="2762247"/>
    <lineage>
        <taxon>Bacteria</taxon>
        <taxon>Bacillati</taxon>
        <taxon>Bacillota</taxon>
        <taxon>Clostridia</taxon>
        <taxon>Eubacteriales</taxon>
        <taxon>Clostridiaceae</taxon>
        <taxon>Clostridium</taxon>
    </lineage>
</organism>
<dbReference type="InterPro" id="IPR050066">
    <property type="entry name" value="UvrABC_protein_C"/>
</dbReference>
<proteinExistence type="predicted"/>
<dbReference type="RefSeq" id="WP_143316142.1">
    <property type="nucleotide sequence ID" value="NZ_JACSRA010000016.1"/>
</dbReference>
<dbReference type="PROSITE" id="PS50164">
    <property type="entry name" value="GIY_YIG"/>
    <property type="match status" value="1"/>
</dbReference>
<dbReference type="CDD" id="cd10434">
    <property type="entry name" value="GIY-YIG_UvrC_Cho"/>
    <property type="match status" value="1"/>
</dbReference>
<keyword evidence="4" id="KW-1185">Reference proteome</keyword>
<dbReference type="PANTHER" id="PTHR30562">
    <property type="entry name" value="UVRC/OXIDOREDUCTASE"/>
    <property type="match status" value="1"/>
</dbReference>
<sequence>MTLKEKIKELPSSPGVYLMKDSLDNVIYVGKSKNLKNRVASYFYNSKSHSSKIQKLVKNLKDFNYIVTDTEFEAFILECKLINKLKPTYNKLMKNTKSYSYIQIKIKEEYADINISNCYNLNDGHLYFGPYTNKNTLEKSLKSIKEFYNIMCSINLRKQKSCLNYSLGLCIGMCLDNNKRKDYNLIVNKIINLLKGVDISILNEITDKMNASSEMLDFENALKYRNYLESIKYLIYKAKVLDYAKENKNIILIHPLNNNTFKFFIIKGNKVLFSKKYLLKIHNEESVISLLIENILFHYKNSTIENMMPIEKDLIDESEIIYNYIKNNSNDCKHFVLPEKWLNTTDTAIVYNSLKNLLLSKLNYKSS</sequence>
<dbReference type="PANTHER" id="PTHR30562:SF1">
    <property type="entry name" value="UVRABC SYSTEM PROTEIN C"/>
    <property type="match status" value="1"/>
</dbReference>
<accession>A0ABR8PUR6</accession>
<dbReference type="Pfam" id="PF01541">
    <property type="entry name" value="GIY-YIG"/>
    <property type="match status" value="1"/>
</dbReference>
<dbReference type="InterPro" id="IPR036876">
    <property type="entry name" value="UVR_dom_sf"/>
</dbReference>
<dbReference type="SUPFAM" id="SSF46600">
    <property type="entry name" value="C-terminal UvrC-binding domain of UvrB"/>
    <property type="match status" value="1"/>
</dbReference>
<dbReference type="SMART" id="SM00465">
    <property type="entry name" value="GIYc"/>
    <property type="match status" value="1"/>
</dbReference>
<dbReference type="InterPro" id="IPR035901">
    <property type="entry name" value="GIY-YIG_endonuc_sf"/>
</dbReference>
<feature type="domain" description="UVR" evidence="1">
    <location>
        <begin position="199"/>
        <end position="234"/>
    </location>
</feature>
<evidence type="ECO:0000259" key="2">
    <source>
        <dbReference type="PROSITE" id="PS50164"/>
    </source>
</evidence>
<dbReference type="Proteomes" id="UP000627781">
    <property type="component" value="Unassembled WGS sequence"/>
</dbReference>
<dbReference type="InterPro" id="IPR000305">
    <property type="entry name" value="GIY-YIG_endonuc"/>
</dbReference>
<evidence type="ECO:0000313" key="3">
    <source>
        <dbReference type="EMBL" id="MBD7911916.1"/>
    </source>
</evidence>
<comment type="caution">
    <text evidence="3">The sequence shown here is derived from an EMBL/GenBank/DDBJ whole genome shotgun (WGS) entry which is preliminary data.</text>
</comment>
<gene>
    <name evidence="3" type="ORF">H9661_11150</name>
</gene>
<dbReference type="InterPro" id="IPR001943">
    <property type="entry name" value="UVR_dom"/>
</dbReference>